<evidence type="ECO:0000313" key="2">
    <source>
        <dbReference type="Proteomes" id="UP001234178"/>
    </source>
</evidence>
<reference evidence="1 2" key="1">
    <citation type="journal article" date="2023" name="Nucleic Acids Res.">
        <title>The hologenome of Daphnia magna reveals possible DNA methylation and microbiome-mediated evolution of the host genome.</title>
        <authorList>
            <person name="Chaturvedi A."/>
            <person name="Li X."/>
            <person name="Dhandapani V."/>
            <person name="Marshall H."/>
            <person name="Kissane S."/>
            <person name="Cuenca-Cambronero M."/>
            <person name="Asole G."/>
            <person name="Calvet F."/>
            <person name="Ruiz-Romero M."/>
            <person name="Marangio P."/>
            <person name="Guigo R."/>
            <person name="Rago D."/>
            <person name="Mirbahai L."/>
            <person name="Eastwood N."/>
            <person name="Colbourne J.K."/>
            <person name="Zhou J."/>
            <person name="Mallon E."/>
            <person name="Orsini L."/>
        </authorList>
    </citation>
    <scope>NUCLEOTIDE SEQUENCE [LARGE SCALE GENOMIC DNA]</scope>
    <source>
        <strain evidence="1">LRV0_1</strain>
    </source>
</reference>
<sequence length="73" mass="8480">MILHMPDRNEKRNAAHIFTDLTGTDFLNSNFRIFHTSPFVCIKAMHQHRVFIRSLVGVTANLPLEPENNYRKG</sequence>
<accession>A0ABQ9Z4U3</accession>
<name>A0ABQ9Z4U3_9CRUS</name>
<organism evidence="1 2">
    <name type="scientific">Daphnia magna</name>
    <dbReference type="NCBI Taxonomy" id="35525"/>
    <lineage>
        <taxon>Eukaryota</taxon>
        <taxon>Metazoa</taxon>
        <taxon>Ecdysozoa</taxon>
        <taxon>Arthropoda</taxon>
        <taxon>Crustacea</taxon>
        <taxon>Branchiopoda</taxon>
        <taxon>Diplostraca</taxon>
        <taxon>Cladocera</taxon>
        <taxon>Anomopoda</taxon>
        <taxon>Daphniidae</taxon>
        <taxon>Daphnia</taxon>
    </lineage>
</organism>
<protein>
    <submittedName>
        <fullName evidence="1">Uncharacterized protein</fullName>
    </submittedName>
</protein>
<dbReference type="Proteomes" id="UP001234178">
    <property type="component" value="Unassembled WGS sequence"/>
</dbReference>
<comment type="caution">
    <text evidence="1">The sequence shown here is derived from an EMBL/GenBank/DDBJ whole genome shotgun (WGS) entry which is preliminary data.</text>
</comment>
<dbReference type="EMBL" id="JAOYFB010000002">
    <property type="protein sequence ID" value="KAK4007924.1"/>
    <property type="molecule type" value="Genomic_DNA"/>
</dbReference>
<proteinExistence type="predicted"/>
<keyword evidence="2" id="KW-1185">Reference proteome</keyword>
<evidence type="ECO:0000313" key="1">
    <source>
        <dbReference type="EMBL" id="KAK4007924.1"/>
    </source>
</evidence>
<gene>
    <name evidence="1" type="ORF">OUZ56_013085</name>
</gene>